<dbReference type="InterPro" id="IPR003836">
    <property type="entry name" value="Glucokinase"/>
</dbReference>
<evidence type="ECO:0000313" key="10">
    <source>
        <dbReference type="Proteomes" id="UP000680839"/>
    </source>
</evidence>
<evidence type="ECO:0000256" key="8">
    <source>
        <dbReference type="RuleBase" id="RU004046"/>
    </source>
</evidence>
<dbReference type="HAMAP" id="MF_00524">
    <property type="entry name" value="Glucokinase"/>
    <property type="match status" value="1"/>
</dbReference>
<keyword evidence="1 7" id="KW-0963">Cytoplasm</keyword>
<keyword evidence="5 7" id="KW-0067">ATP-binding</keyword>
<comment type="similarity">
    <text evidence="7 8">Belongs to the bacterial glucokinase family.</text>
</comment>
<keyword evidence="2 7" id="KW-0808">Transferase</keyword>
<dbReference type="SUPFAM" id="SSF53067">
    <property type="entry name" value="Actin-like ATPase domain"/>
    <property type="match status" value="1"/>
</dbReference>
<comment type="catalytic activity">
    <reaction evidence="7">
        <text>D-glucose + ATP = D-glucose 6-phosphate + ADP + H(+)</text>
        <dbReference type="Rhea" id="RHEA:17825"/>
        <dbReference type="ChEBI" id="CHEBI:4167"/>
        <dbReference type="ChEBI" id="CHEBI:15378"/>
        <dbReference type="ChEBI" id="CHEBI:30616"/>
        <dbReference type="ChEBI" id="CHEBI:61548"/>
        <dbReference type="ChEBI" id="CHEBI:456216"/>
        <dbReference type="EC" id="2.7.1.2"/>
    </reaction>
</comment>
<dbReference type="Proteomes" id="UP000680839">
    <property type="component" value="Chromosome"/>
</dbReference>
<evidence type="ECO:0000256" key="2">
    <source>
        <dbReference type="ARBA" id="ARBA00022679"/>
    </source>
</evidence>
<dbReference type="GO" id="GO:0004340">
    <property type="term" value="F:glucokinase activity"/>
    <property type="evidence" value="ECO:0007669"/>
    <property type="project" value="UniProtKB-UniRule"/>
</dbReference>
<dbReference type="Gene3D" id="3.30.420.40">
    <property type="match status" value="1"/>
</dbReference>
<dbReference type="EC" id="2.7.1.2" evidence="7"/>
<evidence type="ECO:0000313" key="9">
    <source>
        <dbReference type="EMBL" id="QWG11974.1"/>
    </source>
</evidence>
<accession>A0A975ND34</accession>
<organism evidence="9 10">
    <name type="scientific">Bradyrhizobium sediminis</name>
    <dbReference type="NCBI Taxonomy" id="2840469"/>
    <lineage>
        <taxon>Bacteria</taxon>
        <taxon>Pseudomonadati</taxon>
        <taxon>Pseudomonadota</taxon>
        <taxon>Alphaproteobacteria</taxon>
        <taxon>Hyphomicrobiales</taxon>
        <taxon>Nitrobacteraceae</taxon>
        <taxon>Bradyrhizobium</taxon>
    </lineage>
</organism>
<dbReference type="PANTHER" id="PTHR47690:SF1">
    <property type="entry name" value="GLUCOKINASE"/>
    <property type="match status" value="1"/>
</dbReference>
<name>A0A975ND34_9BRAD</name>
<keyword evidence="4 7" id="KW-0418">Kinase</keyword>
<dbReference type="GO" id="GO:0005524">
    <property type="term" value="F:ATP binding"/>
    <property type="evidence" value="ECO:0007669"/>
    <property type="project" value="UniProtKB-UniRule"/>
</dbReference>
<dbReference type="FunFam" id="3.40.367.20:FF:000002">
    <property type="entry name" value="Glucokinase"/>
    <property type="match status" value="1"/>
</dbReference>
<feature type="binding site" evidence="7">
    <location>
        <begin position="15"/>
        <end position="20"/>
    </location>
    <ligand>
        <name>ATP</name>
        <dbReference type="ChEBI" id="CHEBI:30616"/>
    </ligand>
</feature>
<gene>
    <name evidence="7 9" type="primary">glk</name>
    <name evidence="9" type="ORF">KMZ29_19900</name>
</gene>
<sequence length="326" mass="33986">MKAASTLTGQGVLLADIGGTNARFALLAEGTIGMIAHMAVSKYGSFREALDAYLGGLPQRDTISAAILAAAGVVRNGHCALTNNSWVVDAAELRAAYGFSSVRLLNDFEAVAWALPHLPPEQLRPLGGRQPLAGVPLAALGPGTGLGMAVTIPHATGHLVLSSEGGHSTMAANSPREDAVIAWLRQRSGHVSAEHVLSGHGLEDLHEALAALDNIALPRRRAAEITRAGIEGTCATSRAAVDMFCAMLGTVAGNLALTLGARGGIFIAGGILRHMPDYLARSQFRARFEAKGRLRGYLEPIPAWLILDEDAAFTGLRALAEVEGIG</sequence>
<dbReference type="PANTHER" id="PTHR47690">
    <property type="entry name" value="GLUCOKINASE"/>
    <property type="match status" value="1"/>
</dbReference>
<evidence type="ECO:0000256" key="1">
    <source>
        <dbReference type="ARBA" id="ARBA00022490"/>
    </source>
</evidence>
<keyword evidence="3 7" id="KW-0547">Nucleotide-binding</keyword>
<dbReference type="Pfam" id="PF02685">
    <property type="entry name" value="Glucokinase"/>
    <property type="match status" value="1"/>
</dbReference>
<proteinExistence type="inferred from homology"/>
<comment type="subcellular location">
    <subcellularLocation>
        <location evidence="7">Cytoplasm</location>
    </subcellularLocation>
</comment>
<dbReference type="CDD" id="cd24008">
    <property type="entry name" value="ASKHA_NBD_GLK"/>
    <property type="match status" value="1"/>
</dbReference>
<dbReference type="GO" id="GO:0005829">
    <property type="term" value="C:cytosol"/>
    <property type="evidence" value="ECO:0007669"/>
    <property type="project" value="TreeGrafter"/>
</dbReference>
<dbReference type="InterPro" id="IPR043129">
    <property type="entry name" value="ATPase_NBD"/>
</dbReference>
<dbReference type="AlphaFoldDB" id="A0A975ND34"/>
<keyword evidence="6 7" id="KW-0324">Glycolysis</keyword>
<evidence type="ECO:0000256" key="6">
    <source>
        <dbReference type="ARBA" id="ARBA00023152"/>
    </source>
</evidence>
<evidence type="ECO:0000256" key="7">
    <source>
        <dbReference type="HAMAP-Rule" id="MF_00524"/>
    </source>
</evidence>
<dbReference type="RefSeq" id="WP_215620826.1">
    <property type="nucleotide sequence ID" value="NZ_CP076134.1"/>
</dbReference>
<dbReference type="InterPro" id="IPR050201">
    <property type="entry name" value="Bacterial_glucokinase"/>
</dbReference>
<evidence type="ECO:0000256" key="5">
    <source>
        <dbReference type="ARBA" id="ARBA00022840"/>
    </source>
</evidence>
<evidence type="ECO:0000256" key="4">
    <source>
        <dbReference type="ARBA" id="ARBA00022777"/>
    </source>
</evidence>
<dbReference type="EMBL" id="CP076134">
    <property type="protein sequence ID" value="QWG11974.1"/>
    <property type="molecule type" value="Genomic_DNA"/>
</dbReference>
<dbReference type="NCBIfam" id="TIGR00749">
    <property type="entry name" value="glk"/>
    <property type="match status" value="1"/>
</dbReference>
<reference evidence="9" key="1">
    <citation type="submission" date="2021-06" db="EMBL/GenBank/DDBJ databases">
        <title>Bradyrhizobium sp. S2-20-1 Genome sequencing.</title>
        <authorList>
            <person name="Jin L."/>
        </authorList>
    </citation>
    <scope>NUCLEOTIDE SEQUENCE</scope>
    <source>
        <strain evidence="9">S2-20-1</strain>
    </source>
</reference>
<dbReference type="GO" id="GO:0006096">
    <property type="term" value="P:glycolytic process"/>
    <property type="evidence" value="ECO:0007669"/>
    <property type="project" value="UniProtKB-UniRule"/>
</dbReference>
<dbReference type="GO" id="GO:0005536">
    <property type="term" value="F:D-glucose binding"/>
    <property type="evidence" value="ECO:0007669"/>
    <property type="project" value="InterPro"/>
</dbReference>
<dbReference type="Gene3D" id="3.40.367.20">
    <property type="match status" value="1"/>
</dbReference>
<evidence type="ECO:0000256" key="3">
    <source>
        <dbReference type="ARBA" id="ARBA00022741"/>
    </source>
</evidence>
<protein>
    <recommendedName>
        <fullName evidence="7">Glucokinase</fullName>
        <ecNumber evidence="7">2.7.1.2</ecNumber>
    </recommendedName>
    <alternativeName>
        <fullName evidence="7">Glucose kinase</fullName>
    </alternativeName>
</protein>